<dbReference type="Proteomes" id="UP000799429">
    <property type="component" value="Unassembled WGS sequence"/>
</dbReference>
<evidence type="ECO:0000256" key="1">
    <source>
        <dbReference type="SAM" id="MobiDB-lite"/>
    </source>
</evidence>
<keyword evidence="4" id="KW-1185">Reference proteome</keyword>
<feature type="compositionally biased region" description="Polar residues" evidence="1">
    <location>
        <begin position="39"/>
        <end position="55"/>
    </location>
</feature>
<evidence type="ECO:0000313" key="3">
    <source>
        <dbReference type="EMBL" id="KAF2840477.1"/>
    </source>
</evidence>
<evidence type="ECO:0000256" key="2">
    <source>
        <dbReference type="SAM" id="SignalP"/>
    </source>
</evidence>
<reference evidence="3" key="1">
    <citation type="journal article" date="2020" name="Stud. Mycol.">
        <title>101 Dothideomycetes genomes: a test case for predicting lifestyles and emergence of pathogens.</title>
        <authorList>
            <person name="Haridas S."/>
            <person name="Albert R."/>
            <person name="Binder M."/>
            <person name="Bloem J."/>
            <person name="Labutti K."/>
            <person name="Salamov A."/>
            <person name="Andreopoulos B."/>
            <person name="Baker S."/>
            <person name="Barry K."/>
            <person name="Bills G."/>
            <person name="Bluhm B."/>
            <person name="Cannon C."/>
            <person name="Castanera R."/>
            <person name="Culley D."/>
            <person name="Daum C."/>
            <person name="Ezra D."/>
            <person name="Gonzalez J."/>
            <person name="Henrissat B."/>
            <person name="Kuo A."/>
            <person name="Liang C."/>
            <person name="Lipzen A."/>
            <person name="Lutzoni F."/>
            <person name="Magnuson J."/>
            <person name="Mondo S."/>
            <person name="Nolan M."/>
            <person name="Ohm R."/>
            <person name="Pangilinan J."/>
            <person name="Park H.-J."/>
            <person name="Ramirez L."/>
            <person name="Alfaro M."/>
            <person name="Sun H."/>
            <person name="Tritt A."/>
            <person name="Yoshinaga Y."/>
            <person name="Zwiers L.-H."/>
            <person name="Turgeon B."/>
            <person name="Goodwin S."/>
            <person name="Spatafora J."/>
            <person name="Crous P."/>
            <person name="Grigoriev I."/>
        </authorList>
    </citation>
    <scope>NUCLEOTIDE SEQUENCE</scope>
    <source>
        <strain evidence="3">CBS 101060</strain>
    </source>
</reference>
<feature type="signal peptide" evidence="2">
    <location>
        <begin position="1"/>
        <end position="28"/>
    </location>
</feature>
<protein>
    <submittedName>
        <fullName evidence="3">Uncharacterized protein</fullName>
    </submittedName>
</protein>
<keyword evidence="2" id="KW-0732">Signal</keyword>
<gene>
    <name evidence="3" type="ORF">M501DRAFT_1002832</name>
</gene>
<proteinExistence type="predicted"/>
<comment type="caution">
    <text evidence="3">The sequence shown here is derived from an EMBL/GenBank/DDBJ whole genome shotgun (WGS) entry which is preliminary data.</text>
</comment>
<feature type="region of interest" description="Disordered" evidence="1">
    <location>
        <begin position="39"/>
        <end position="61"/>
    </location>
</feature>
<name>A0A9P4VT28_9PEZI</name>
<sequence>MASSSYPLSARLSHLLLILLGIVALSSAAALVTRGKSIRSSSKVSILTPSPYSTTRPHRPR</sequence>
<accession>A0A9P4VT28</accession>
<organism evidence="3 4">
    <name type="scientific">Patellaria atrata CBS 101060</name>
    <dbReference type="NCBI Taxonomy" id="1346257"/>
    <lineage>
        <taxon>Eukaryota</taxon>
        <taxon>Fungi</taxon>
        <taxon>Dikarya</taxon>
        <taxon>Ascomycota</taxon>
        <taxon>Pezizomycotina</taxon>
        <taxon>Dothideomycetes</taxon>
        <taxon>Dothideomycetes incertae sedis</taxon>
        <taxon>Patellariales</taxon>
        <taxon>Patellariaceae</taxon>
        <taxon>Patellaria</taxon>
    </lineage>
</organism>
<dbReference type="EMBL" id="MU006093">
    <property type="protein sequence ID" value="KAF2840477.1"/>
    <property type="molecule type" value="Genomic_DNA"/>
</dbReference>
<evidence type="ECO:0000313" key="4">
    <source>
        <dbReference type="Proteomes" id="UP000799429"/>
    </source>
</evidence>
<feature type="chain" id="PRO_5040226012" evidence="2">
    <location>
        <begin position="29"/>
        <end position="61"/>
    </location>
</feature>
<dbReference type="AlphaFoldDB" id="A0A9P4VT28"/>